<organism evidence="1 2">
    <name type="scientific">Chitinophaga agri</name>
    <dbReference type="NCBI Taxonomy" id="2703787"/>
    <lineage>
        <taxon>Bacteria</taxon>
        <taxon>Pseudomonadati</taxon>
        <taxon>Bacteroidota</taxon>
        <taxon>Chitinophagia</taxon>
        <taxon>Chitinophagales</taxon>
        <taxon>Chitinophagaceae</taxon>
        <taxon>Chitinophaga</taxon>
    </lineage>
</organism>
<sequence length="176" mass="20509">MITDERYIFQHAKKLLFICLFVTGFSFTLYVQQDLPEVTVRARNYMYLKSMDQSAAQPVQLLRRQMAAYDVKESEIYQDDYDTYAITFYLPRGYILAVYDSTGQLISTAEKFKNVALPHAVTAAVSERYPNWGITNDTYIVNYKDGKEAHIIYKLILQNGNKRLRVKLDEKGDFKD</sequence>
<gene>
    <name evidence="1" type="ORF">GWR21_04620</name>
</gene>
<evidence type="ECO:0000313" key="1">
    <source>
        <dbReference type="EMBL" id="QHS63928.1"/>
    </source>
</evidence>
<accession>A0A6B9ZNQ7</accession>
<dbReference type="KEGG" id="chih:GWR21_04620"/>
<reference evidence="1 2" key="1">
    <citation type="submission" date="2020-01" db="EMBL/GenBank/DDBJ databases">
        <title>Complete genome sequence of Chitinophaga sp. H33E-04 isolated from quinoa roots.</title>
        <authorList>
            <person name="Weon H.-Y."/>
            <person name="Lee S.A."/>
        </authorList>
    </citation>
    <scope>NUCLEOTIDE SEQUENCE [LARGE SCALE GENOMIC DNA]</scope>
    <source>
        <strain evidence="1 2">H33E-04</strain>
    </source>
</reference>
<keyword evidence="2" id="KW-1185">Reference proteome</keyword>
<keyword evidence="1" id="KW-0808">Transferase</keyword>
<evidence type="ECO:0000313" key="2">
    <source>
        <dbReference type="Proteomes" id="UP000476411"/>
    </source>
</evidence>
<dbReference type="Gene3D" id="3.10.450.360">
    <property type="match status" value="1"/>
</dbReference>
<dbReference type="EMBL" id="CP048113">
    <property type="protein sequence ID" value="QHS63928.1"/>
    <property type="molecule type" value="Genomic_DNA"/>
</dbReference>
<protein>
    <submittedName>
        <fullName evidence="1">Nicotinate-nucleotide adenylyltransferase</fullName>
    </submittedName>
</protein>
<dbReference type="GO" id="GO:0016779">
    <property type="term" value="F:nucleotidyltransferase activity"/>
    <property type="evidence" value="ECO:0007669"/>
    <property type="project" value="UniProtKB-KW"/>
</dbReference>
<dbReference type="SUPFAM" id="SSF160574">
    <property type="entry name" value="BT0923-like"/>
    <property type="match status" value="1"/>
</dbReference>
<proteinExistence type="predicted"/>
<name>A0A6B9ZNQ7_9BACT</name>
<keyword evidence="1" id="KW-0548">Nucleotidyltransferase</keyword>
<dbReference type="AlphaFoldDB" id="A0A6B9ZNQ7"/>
<dbReference type="Proteomes" id="UP000476411">
    <property type="component" value="Chromosome"/>
</dbReference>